<protein>
    <recommendedName>
        <fullName evidence="4">DUF1772 domain-containing protein</fullName>
    </recommendedName>
</protein>
<reference evidence="3" key="1">
    <citation type="submission" date="2018-07" db="EMBL/GenBank/DDBJ databases">
        <authorList>
            <person name="Kim H."/>
        </authorList>
    </citation>
    <scope>NUCLEOTIDE SEQUENCE [LARGE SCALE GENOMIC DNA]</scope>
    <source>
        <strain evidence="3">F02</strain>
    </source>
</reference>
<dbReference type="Proteomes" id="UP000252182">
    <property type="component" value="Chromosome"/>
</dbReference>
<dbReference type="PROSITE" id="PS51257">
    <property type="entry name" value="PROKAR_LIPOPROTEIN"/>
    <property type="match status" value="1"/>
</dbReference>
<dbReference type="AlphaFoldDB" id="A0A345DB01"/>
<keyword evidence="1" id="KW-0472">Membrane</keyword>
<organism evidence="2 3">
    <name type="scientific">Ephemeroptericola cinctiostellae</name>
    <dbReference type="NCBI Taxonomy" id="2268024"/>
    <lineage>
        <taxon>Bacteria</taxon>
        <taxon>Pseudomonadati</taxon>
        <taxon>Pseudomonadota</taxon>
        <taxon>Betaproteobacteria</taxon>
        <taxon>Burkholderiales</taxon>
        <taxon>Burkholderiaceae</taxon>
        <taxon>Ephemeroptericola</taxon>
    </lineage>
</organism>
<dbReference type="KEGG" id="hyf:DTO96_101270"/>
<feature type="transmembrane region" description="Helical" evidence="1">
    <location>
        <begin position="12"/>
        <end position="31"/>
    </location>
</feature>
<evidence type="ECO:0000313" key="3">
    <source>
        <dbReference type="Proteomes" id="UP000252182"/>
    </source>
</evidence>
<evidence type="ECO:0000256" key="1">
    <source>
        <dbReference type="SAM" id="Phobius"/>
    </source>
</evidence>
<feature type="transmembrane region" description="Helical" evidence="1">
    <location>
        <begin position="51"/>
        <end position="71"/>
    </location>
</feature>
<feature type="transmembrane region" description="Helical" evidence="1">
    <location>
        <begin position="133"/>
        <end position="150"/>
    </location>
</feature>
<dbReference type="OrthoDB" id="5506870at2"/>
<evidence type="ECO:0000313" key="2">
    <source>
        <dbReference type="EMBL" id="AXF85539.1"/>
    </source>
</evidence>
<proteinExistence type="predicted"/>
<accession>A0A345DB01</accession>
<name>A0A345DB01_9BURK</name>
<sequence length="162" mass="19336">MKSIWMVINNAYVFFGCTLYAGVLWALRFFWYPTWEVYTASNYYDHFIPPTTAATHFFTIVVPLMFMCHLIMIRSEWRTSMRWLSVAAMLCLVVSTVVGQMYIIPINRILATHIADNNEVSRLLREWMSLNDIRFIFMTLAWLLMMYYFGSKAYSWDTHHEH</sequence>
<gene>
    <name evidence="2" type="ORF">DTO96_101270</name>
</gene>
<dbReference type="RefSeq" id="WP_114562726.1">
    <property type="nucleotide sequence ID" value="NZ_CP031124.1"/>
</dbReference>
<keyword evidence="1" id="KW-1133">Transmembrane helix</keyword>
<feature type="transmembrane region" description="Helical" evidence="1">
    <location>
        <begin position="83"/>
        <end position="103"/>
    </location>
</feature>
<keyword evidence="1" id="KW-0812">Transmembrane</keyword>
<dbReference type="EMBL" id="CP031124">
    <property type="protein sequence ID" value="AXF85539.1"/>
    <property type="molecule type" value="Genomic_DNA"/>
</dbReference>
<evidence type="ECO:0008006" key="4">
    <source>
        <dbReference type="Google" id="ProtNLM"/>
    </source>
</evidence>
<keyword evidence="3" id="KW-1185">Reference proteome</keyword>